<gene>
    <name evidence="7" type="ORF">EC580_05405</name>
</gene>
<evidence type="ECO:0000256" key="6">
    <source>
        <dbReference type="SAM" id="Phobius"/>
    </source>
</evidence>
<keyword evidence="2" id="KW-1003">Cell membrane</keyword>
<dbReference type="AlphaFoldDB" id="A0A3M8R8L2"/>
<dbReference type="PANTHER" id="PTHR30250">
    <property type="entry name" value="PST FAMILY PREDICTED COLANIC ACID TRANSPORTER"/>
    <property type="match status" value="1"/>
</dbReference>
<dbReference type="OrthoDB" id="653189at2"/>
<dbReference type="RefSeq" id="WP_123102938.1">
    <property type="nucleotide sequence ID" value="NZ_CP127527.1"/>
</dbReference>
<evidence type="ECO:0000256" key="1">
    <source>
        <dbReference type="ARBA" id="ARBA00004651"/>
    </source>
</evidence>
<feature type="transmembrane region" description="Helical" evidence="6">
    <location>
        <begin position="12"/>
        <end position="32"/>
    </location>
</feature>
<evidence type="ECO:0000256" key="5">
    <source>
        <dbReference type="ARBA" id="ARBA00023136"/>
    </source>
</evidence>
<feature type="transmembrane region" description="Helical" evidence="6">
    <location>
        <begin position="371"/>
        <end position="393"/>
    </location>
</feature>
<organism evidence="7">
    <name type="scientific">Acidithiobacillus sulfuriphilus</name>
    <dbReference type="NCBI Taxonomy" id="1867749"/>
    <lineage>
        <taxon>Bacteria</taxon>
        <taxon>Pseudomonadati</taxon>
        <taxon>Pseudomonadota</taxon>
        <taxon>Acidithiobacillia</taxon>
        <taxon>Acidithiobacillales</taxon>
        <taxon>Acidithiobacillaceae</taxon>
        <taxon>Acidithiobacillus</taxon>
    </lineage>
</organism>
<feature type="transmembrane region" description="Helical" evidence="6">
    <location>
        <begin position="155"/>
        <end position="178"/>
    </location>
</feature>
<feature type="transmembrane region" description="Helical" evidence="6">
    <location>
        <begin position="122"/>
        <end position="143"/>
    </location>
</feature>
<sequence>MSSVKRNIIANYLGGGWSALMGLAFLPVYIRYLGIEAYGLIGVYASLQAWFALLDMGLSPTINREMSRFTAGIHTPQSIRDLLKSVEMIYMGIAALLAVIVIGIASWIATDWLKVEVLSIRTVTHALMITGVIIAFRWVDTLYRSAILGLQHQVWLNGVTAAFATIRGLGSIGVLALISPTIQAFFIFQALTYALETILLARQTHRYLPTPPNPPKFSIDALRGVWSFAAGMTMITFLATILTQVDKLLLSTLLPLEQFGYFTLASTVAGALSILIVPISNVAYPRFTELVASGEEKAFTMQYHQFAQLLTISVIPATLILSFFSHQIIYLWTHSAATTQAVAPILSIWVIGTALNGLMHVPYMAQLAHGWSRLTVIVNTIAAAIIIPAFLILVPRYGVMAAAWIWVAINTGYILFAVPAMHLKILRHEKWKWYEADVFGPLLMGLVIALGMFLWAEQHPEMSLPAESMFLAMGAVLVLLATTMTTPLGRQTVFKAMRRIARS</sequence>
<protein>
    <submittedName>
        <fullName evidence="7">Polysaccharide biosynthesis protein</fullName>
    </submittedName>
</protein>
<feature type="transmembrane region" description="Helical" evidence="6">
    <location>
        <begin position="399"/>
        <end position="418"/>
    </location>
</feature>
<keyword evidence="4 6" id="KW-1133">Transmembrane helix</keyword>
<evidence type="ECO:0000256" key="3">
    <source>
        <dbReference type="ARBA" id="ARBA00022692"/>
    </source>
</evidence>
<dbReference type="InterPro" id="IPR002797">
    <property type="entry name" value="Polysacc_synth"/>
</dbReference>
<feature type="transmembrane region" description="Helical" evidence="6">
    <location>
        <begin position="468"/>
        <end position="489"/>
    </location>
</feature>
<feature type="transmembrane region" description="Helical" evidence="6">
    <location>
        <begin position="341"/>
        <end position="359"/>
    </location>
</feature>
<keyword evidence="5 6" id="KW-0472">Membrane</keyword>
<feature type="transmembrane region" description="Helical" evidence="6">
    <location>
        <begin position="306"/>
        <end position="329"/>
    </location>
</feature>
<evidence type="ECO:0000256" key="2">
    <source>
        <dbReference type="ARBA" id="ARBA00022475"/>
    </source>
</evidence>
<feature type="transmembrane region" description="Helical" evidence="6">
    <location>
        <begin position="221"/>
        <end position="242"/>
    </location>
</feature>
<evidence type="ECO:0000313" key="7">
    <source>
        <dbReference type="EMBL" id="RNF64907.1"/>
    </source>
</evidence>
<feature type="transmembrane region" description="Helical" evidence="6">
    <location>
        <begin position="88"/>
        <end position="110"/>
    </location>
</feature>
<feature type="transmembrane region" description="Helical" evidence="6">
    <location>
        <begin position="262"/>
        <end position="285"/>
    </location>
</feature>
<dbReference type="PANTHER" id="PTHR30250:SF26">
    <property type="entry name" value="PSMA PROTEIN"/>
    <property type="match status" value="1"/>
</dbReference>
<name>A0A3M8R8L2_9PROT</name>
<reference evidence="7" key="1">
    <citation type="submission" date="2018-10" db="EMBL/GenBank/DDBJ databases">
        <title>Acidithiobacillus sulfuriphilus sp. nov.: an extremely acidophilic sulfur-oxidizing chemolithotroph isolated from a neutral pH environment.</title>
        <authorList>
            <person name="Falagan C."/>
            <person name="Moya-Beltran A."/>
            <person name="Quatrini R."/>
            <person name="Johnson D.B."/>
        </authorList>
    </citation>
    <scope>NUCLEOTIDE SEQUENCE [LARGE SCALE GENOMIC DNA]</scope>
    <source>
        <strain evidence="7">CJ-2</strain>
    </source>
</reference>
<accession>A0A3M8R8L2</accession>
<proteinExistence type="predicted"/>
<dbReference type="GO" id="GO:0005886">
    <property type="term" value="C:plasma membrane"/>
    <property type="evidence" value="ECO:0007669"/>
    <property type="project" value="UniProtKB-SubCell"/>
</dbReference>
<feature type="transmembrane region" description="Helical" evidence="6">
    <location>
        <begin position="438"/>
        <end position="456"/>
    </location>
</feature>
<dbReference type="InterPro" id="IPR050833">
    <property type="entry name" value="Poly_Biosynth_Transport"/>
</dbReference>
<comment type="subcellular location">
    <subcellularLocation>
        <location evidence="1">Cell membrane</location>
        <topology evidence="1">Multi-pass membrane protein</topology>
    </subcellularLocation>
</comment>
<dbReference type="Pfam" id="PF01943">
    <property type="entry name" value="Polysacc_synt"/>
    <property type="match status" value="1"/>
</dbReference>
<evidence type="ECO:0000256" key="4">
    <source>
        <dbReference type="ARBA" id="ARBA00022989"/>
    </source>
</evidence>
<dbReference type="EMBL" id="RIZI01000147">
    <property type="protein sequence ID" value="RNF64907.1"/>
    <property type="molecule type" value="Genomic_DNA"/>
</dbReference>
<comment type="caution">
    <text evidence="7">The sequence shown here is derived from an EMBL/GenBank/DDBJ whole genome shotgun (WGS) entry which is preliminary data.</text>
</comment>
<keyword evidence="3 6" id="KW-0812">Transmembrane</keyword>